<protein>
    <submittedName>
        <fullName evidence="2">Dusp1-a protein</fullName>
    </submittedName>
</protein>
<evidence type="ECO:0000313" key="2">
    <source>
        <dbReference type="EMBL" id="CAE7517708.1"/>
    </source>
</evidence>
<proteinExistence type="predicted"/>
<keyword evidence="1" id="KW-0175">Coiled coil</keyword>
<accession>A0A812TES0</accession>
<comment type="caution">
    <text evidence="2">The sequence shown here is derived from an EMBL/GenBank/DDBJ whole genome shotgun (WGS) entry which is preliminary data.</text>
</comment>
<evidence type="ECO:0000256" key="1">
    <source>
        <dbReference type="SAM" id="Coils"/>
    </source>
</evidence>
<dbReference type="Proteomes" id="UP000649617">
    <property type="component" value="Unassembled WGS sequence"/>
</dbReference>
<evidence type="ECO:0000313" key="3">
    <source>
        <dbReference type="Proteomes" id="UP000649617"/>
    </source>
</evidence>
<dbReference type="EMBL" id="CAJNIZ010029668">
    <property type="protein sequence ID" value="CAE7517708.1"/>
    <property type="molecule type" value="Genomic_DNA"/>
</dbReference>
<sequence>LNVDGAPSPVVQEDGQSPEMMHELEALQEVMQSLNSQLQILGAEADAAAKEVAHQNPDGGADVSPRRAENEMAFVARRYVSQLTLPPKPMDE</sequence>
<feature type="coiled-coil region" evidence="1">
    <location>
        <begin position="24"/>
        <end position="51"/>
    </location>
</feature>
<gene>
    <name evidence="2" type="primary">dusp1-a</name>
    <name evidence="2" type="ORF">SPIL2461_LOCUS13533</name>
</gene>
<organism evidence="2 3">
    <name type="scientific">Symbiodinium pilosum</name>
    <name type="common">Dinoflagellate</name>
    <dbReference type="NCBI Taxonomy" id="2952"/>
    <lineage>
        <taxon>Eukaryota</taxon>
        <taxon>Sar</taxon>
        <taxon>Alveolata</taxon>
        <taxon>Dinophyceae</taxon>
        <taxon>Suessiales</taxon>
        <taxon>Symbiodiniaceae</taxon>
        <taxon>Symbiodinium</taxon>
    </lineage>
</organism>
<feature type="non-terminal residue" evidence="2">
    <location>
        <position position="1"/>
    </location>
</feature>
<keyword evidence="3" id="KW-1185">Reference proteome</keyword>
<feature type="non-terminal residue" evidence="2">
    <location>
        <position position="92"/>
    </location>
</feature>
<dbReference type="AlphaFoldDB" id="A0A812TES0"/>
<dbReference type="OrthoDB" id="10521968at2759"/>
<name>A0A812TES0_SYMPI</name>
<reference evidence="2" key="1">
    <citation type="submission" date="2021-02" db="EMBL/GenBank/DDBJ databases">
        <authorList>
            <person name="Dougan E. K."/>
            <person name="Rhodes N."/>
            <person name="Thang M."/>
            <person name="Chan C."/>
        </authorList>
    </citation>
    <scope>NUCLEOTIDE SEQUENCE</scope>
</reference>